<organism evidence="2 3">
    <name type="scientific">Streptomyces violaceorubidus</name>
    <dbReference type="NCBI Taxonomy" id="284042"/>
    <lineage>
        <taxon>Bacteria</taxon>
        <taxon>Bacillati</taxon>
        <taxon>Actinomycetota</taxon>
        <taxon>Actinomycetes</taxon>
        <taxon>Kitasatosporales</taxon>
        <taxon>Streptomycetaceae</taxon>
        <taxon>Streptomyces</taxon>
    </lineage>
</organism>
<dbReference type="Proteomes" id="UP001496720">
    <property type="component" value="Unassembled WGS sequence"/>
</dbReference>
<protein>
    <submittedName>
        <fullName evidence="2">Uncharacterized protein</fullName>
    </submittedName>
</protein>
<reference evidence="2 3" key="1">
    <citation type="submission" date="2024-06" db="EMBL/GenBank/DDBJ databases">
        <title>The Natural Products Discovery Center: Release of the First 8490 Sequenced Strains for Exploring Actinobacteria Biosynthetic Diversity.</title>
        <authorList>
            <person name="Kalkreuter E."/>
            <person name="Kautsar S.A."/>
            <person name="Yang D."/>
            <person name="Bader C.D."/>
            <person name="Teijaro C.N."/>
            <person name="Fluegel L."/>
            <person name="Davis C.M."/>
            <person name="Simpson J.R."/>
            <person name="Lauterbach L."/>
            <person name="Steele A.D."/>
            <person name="Gui C."/>
            <person name="Meng S."/>
            <person name="Li G."/>
            <person name="Viehrig K."/>
            <person name="Ye F."/>
            <person name="Su P."/>
            <person name="Kiefer A.F."/>
            <person name="Nichols A."/>
            <person name="Cepeda A.J."/>
            <person name="Yan W."/>
            <person name="Fan B."/>
            <person name="Jiang Y."/>
            <person name="Adhikari A."/>
            <person name="Zheng C.-J."/>
            <person name="Schuster L."/>
            <person name="Cowan T.M."/>
            <person name="Smanski M.J."/>
            <person name="Chevrette M.G."/>
            <person name="De Carvalho L.P.S."/>
            <person name="Shen B."/>
        </authorList>
    </citation>
    <scope>NUCLEOTIDE SEQUENCE [LARGE SCALE GENOMIC DNA]</scope>
    <source>
        <strain evidence="2 3">NPDC001615</strain>
    </source>
</reference>
<feature type="compositionally biased region" description="Polar residues" evidence="1">
    <location>
        <begin position="501"/>
        <end position="510"/>
    </location>
</feature>
<dbReference type="EMBL" id="JBEOZY010000002">
    <property type="protein sequence ID" value="MER6163750.1"/>
    <property type="molecule type" value="Genomic_DNA"/>
</dbReference>
<accession>A0ABV1SPU5</accession>
<evidence type="ECO:0000313" key="3">
    <source>
        <dbReference type="Proteomes" id="UP001496720"/>
    </source>
</evidence>
<comment type="caution">
    <text evidence="2">The sequence shown here is derived from an EMBL/GenBank/DDBJ whole genome shotgun (WGS) entry which is preliminary data.</text>
</comment>
<dbReference type="RefSeq" id="WP_352145888.1">
    <property type="nucleotide sequence ID" value="NZ_JBEOZY010000002.1"/>
</dbReference>
<feature type="compositionally biased region" description="Basic and acidic residues" evidence="1">
    <location>
        <begin position="466"/>
        <end position="500"/>
    </location>
</feature>
<evidence type="ECO:0000256" key="1">
    <source>
        <dbReference type="SAM" id="MobiDB-lite"/>
    </source>
</evidence>
<gene>
    <name evidence="2" type="ORF">ABT188_03995</name>
</gene>
<feature type="region of interest" description="Disordered" evidence="1">
    <location>
        <begin position="464"/>
        <end position="517"/>
    </location>
</feature>
<name>A0ABV1SPU5_9ACTN</name>
<sequence>MHVQELDALLTRRTTDQTISLSSDDFGCAAAPLVTEWLDGTLTVAGVRRSTRPDGTVVLDGTTSLLGVKDRPVTGIEIALDPADQRPSLYLPFALPTTWKFPVSFPETKDSGLARLGFTTEPELLLSSTVRPAADGRPSLLPGLTFHGATVTVPEAAEWLGKVLALASGGTLALTGPLTRTPGPKDKRRAVIALTSPARGAGVLGASFRVWAGSRSTTAADGTSTVAYPVRLRADLALAPGTMATVGAPLPSGTEKVTLTAQVLPGEPQPAAALACWDGSGSALRQLTDQGFVLGDSVVLTELGLVIDPEKLREGLTEAVTEVTVKAGARPTVAWTIAKSVALTEVGAELTVTRPLTRERGATVTGYGTFTVTTALHLTASARIPPGTFQLAQRKDTTAKLADVLAGFMPSAPAGFPDLTLSEFSGSATPRTGEYSLTAKVATSWSLSLGAAEVELTGGKLKLDRKKKENEKEKEEGSGKEGQETEKKETAKEPTDRPDSSHTVTGTVSATAKLGPVGGDETVDFTATWTLPKSFALEGTLPEIELTDLLKRLSCPLELPDGTPAVFLKKSKATLRAGKAMAGQYASDVHYELGLSTNVTFGTRGQHPLTLTGKAGRSTDGTFFAAALWQQDWSWSPKDVEGWGDVLGVLGDLTFRNSGLAVCTADGVTLGADAGLPDTLPEKLGRGLTFFTEVGYGEPLAFLREIFPDTEGIRLRARLARPIADSEFTAAMGKADTGTGFGALSLTIVPKNRKIELSTSFLLDLATLGSPSGTSLQLVATGAAEKTDLGWSLSLSLLLKAEEAGGPALPGQPTPQQLSVITLDRPGHILLPATDPTPNPAVLPTTGGTPTDLPLGPVSKQRSVWRNAFGIEGFNIAYFYLEMRYGTDGFKLGGGGSVDIGPASLELAVHGRVSPPSVSAFYFSLKGTYPERGVTILDLVKIVAPEPAPALSPLDSVVVREVDLCAVADADGWTNVATGQNWAPGFYARGDIAFGTNTWQFQVRIQPTGLYISSQVREPLELGGVFTFASSDGLKGPQFLLDTGDLKKGRLPEKIFYLSGRLSLLGHRVLAVEALLEKGGFAFDLAVDIVAVRVGVRCRLNEQGLKARARVDLGFDITLPRDARIAGIPLGSGLLVGVHVGGEIEIDVTTGAMVRLSGQFSLRALDTTLVSTDAELSFGIRSWDDVVDVLKQDPAKVLEKVATDVWETAKNCAVTTAGALM</sequence>
<proteinExistence type="predicted"/>
<keyword evidence="3" id="KW-1185">Reference proteome</keyword>
<evidence type="ECO:0000313" key="2">
    <source>
        <dbReference type="EMBL" id="MER6163750.1"/>
    </source>
</evidence>